<evidence type="ECO:0000313" key="4">
    <source>
        <dbReference type="EMBL" id="QYX83205.1"/>
    </source>
</evidence>
<dbReference type="Gene3D" id="3.40.50.1240">
    <property type="entry name" value="Phosphoglycerate mutase-like"/>
    <property type="match status" value="1"/>
</dbReference>
<feature type="region of interest" description="Disordered" evidence="3">
    <location>
        <begin position="83"/>
        <end position="102"/>
    </location>
</feature>
<gene>
    <name evidence="4" type="ORF">K1J60_25770</name>
</gene>
<evidence type="ECO:0000256" key="1">
    <source>
        <dbReference type="ARBA" id="ARBA00023152"/>
    </source>
</evidence>
<keyword evidence="2" id="KW-0413">Isomerase</keyword>
<dbReference type="SUPFAM" id="SSF53254">
    <property type="entry name" value="Phosphoglycerate mutase-like"/>
    <property type="match status" value="1"/>
</dbReference>
<dbReference type="InterPro" id="IPR029033">
    <property type="entry name" value="His_PPase_superfam"/>
</dbReference>
<dbReference type="InterPro" id="IPR001345">
    <property type="entry name" value="PG/BPGM_mutase_AS"/>
</dbReference>
<feature type="compositionally biased region" description="Low complexity" evidence="3">
    <location>
        <begin position="90"/>
        <end position="102"/>
    </location>
</feature>
<dbReference type="InterPro" id="IPR050275">
    <property type="entry name" value="PGM_Phosphatase"/>
</dbReference>
<keyword evidence="5" id="KW-1185">Reference proteome</keyword>
<reference evidence="4 5" key="1">
    <citation type="submission" date="2021-08" db="EMBL/GenBank/DDBJ databases">
        <authorList>
            <person name="Ping M."/>
        </authorList>
    </citation>
    <scope>NUCLEOTIDE SEQUENCE [LARGE SCALE GENOMIC DNA]</scope>
    <source>
        <strain evidence="4 5">MG28</strain>
    </source>
</reference>
<dbReference type="SMART" id="SM00855">
    <property type="entry name" value="PGAM"/>
    <property type="match status" value="1"/>
</dbReference>
<evidence type="ECO:0000256" key="3">
    <source>
        <dbReference type="SAM" id="MobiDB-lite"/>
    </source>
</evidence>
<dbReference type="InterPro" id="IPR013078">
    <property type="entry name" value="His_Pase_superF_clade-1"/>
</dbReference>
<evidence type="ECO:0000256" key="2">
    <source>
        <dbReference type="ARBA" id="ARBA00023235"/>
    </source>
</evidence>
<dbReference type="PANTHER" id="PTHR48100:SF1">
    <property type="entry name" value="HISTIDINE PHOSPHATASE FAMILY PROTEIN-RELATED"/>
    <property type="match status" value="1"/>
</dbReference>
<dbReference type="CDD" id="cd07067">
    <property type="entry name" value="HP_PGM_like"/>
    <property type="match status" value="1"/>
</dbReference>
<evidence type="ECO:0000313" key="5">
    <source>
        <dbReference type="Proteomes" id="UP000827138"/>
    </source>
</evidence>
<dbReference type="Proteomes" id="UP000827138">
    <property type="component" value="Chromosome"/>
</dbReference>
<dbReference type="PROSITE" id="PS00175">
    <property type="entry name" value="PG_MUTASE"/>
    <property type="match status" value="1"/>
</dbReference>
<dbReference type="Pfam" id="PF00300">
    <property type="entry name" value="His_Phos_1"/>
    <property type="match status" value="1"/>
</dbReference>
<name>A0ABX8Y5Q8_9ACTN</name>
<dbReference type="EMBL" id="CP080647">
    <property type="protein sequence ID" value="QYX83205.1"/>
    <property type="molecule type" value="Genomic_DNA"/>
</dbReference>
<dbReference type="PANTHER" id="PTHR48100">
    <property type="entry name" value="BROAD-SPECIFICITY PHOSPHATASE YOR283W-RELATED"/>
    <property type="match status" value="1"/>
</dbReference>
<organism evidence="4 5">
    <name type="scientific">Streptomyces akebiae</name>
    <dbReference type="NCBI Taxonomy" id="2865673"/>
    <lineage>
        <taxon>Bacteria</taxon>
        <taxon>Bacillati</taxon>
        <taxon>Actinomycetota</taxon>
        <taxon>Actinomycetes</taxon>
        <taxon>Kitasatosporales</taxon>
        <taxon>Streptomycetaceae</taxon>
        <taxon>Streptomyces</taxon>
    </lineage>
</organism>
<feature type="region of interest" description="Disordered" evidence="3">
    <location>
        <begin position="257"/>
        <end position="287"/>
    </location>
</feature>
<protein>
    <submittedName>
        <fullName evidence="4">Histidine phosphatase family protein</fullName>
    </submittedName>
</protein>
<sequence>MDDATDTGITTTHGEGLAPPYTLAALWVVRHGQSTANVAYAEAERTGSTLPLPGRGPEVPLSDLGRAQAGALGGWLAGLAGGRGAGGNGPDRASPDPANADPANAELVGPELVVCSPYVRARQTWEVMAGHPGVVPPPLLVDERLRDREMGVFEMHPPAAMRARAPEEAARRARTGDWFYRPPGGEALADVVLRVRDFVGELDRAAPGRRVLLIAHDAIAVAVRLVCAGVGARAPDRLPPVPNASVSWWENDGQRLRPARWGDTAHLDPPGPGGSPAAPVTPATPAR</sequence>
<keyword evidence="1" id="KW-0324">Glycolysis</keyword>
<accession>A0ABX8Y5Q8</accession>
<proteinExistence type="predicted"/>
<feature type="compositionally biased region" description="Low complexity" evidence="3">
    <location>
        <begin position="275"/>
        <end position="287"/>
    </location>
</feature>